<evidence type="ECO:0000256" key="16">
    <source>
        <dbReference type="ARBA" id="ARBA00029570"/>
    </source>
</evidence>
<dbReference type="PANTHER" id="PTHR34848">
    <property type="match status" value="1"/>
</dbReference>
<dbReference type="EC" id="2.7.7.62" evidence="9"/>
<dbReference type="CDD" id="cd00544">
    <property type="entry name" value="CobU"/>
    <property type="match status" value="1"/>
</dbReference>
<dbReference type="EC" id="2.7.1.156" evidence="8"/>
<dbReference type="STRING" id="1943.AQJ64_06625"/>
<dbReference type="Pfam" id="PF02283">
    <property type="entry name" value="CobU"/>
    <property type="match status" value="1"/>
</dbReference>
<evidence type="ECO:0000256" key="3">
    <source>
        <dbReference type="ARBA" id="ARBA00001522"/>
    </source>
</evidence>
<dbReference type="Gene3D" id="3.60.15.10">
    <property type="entry name" value="Ribonuclease Z/Hydroxyacylglutathione hydrolase-like"/>
    <property type="match status" value="1"/>
</dbReference>
<keyword evidence="12" id="KW-0547">Nucleotide-binding</keyword>
<keyword evidence="10" id="KW-0169">Cobalamin biosynthesis</keyword>
<keyword evidence="14" id="KW-0067">ATP-binding</keyword>
<evidence type="ECO:0000256" key="6">
    <source>
        <dbReference type="ARBA" id="ARBA00005159"/>
    </source>
</evidence>
<dbReference type="Gene3D" id="3.40.50.300">
    <property type="entry name" value="P-loop containing nucleotide triphosphate hydrolases"/>
    <property type="match status" value="1"/>
</dbReference>
<dbReference type="RefSeq" id="WP_059202471.1">
    <property type="nucleotide sequence ID" value="NZ_JBIRRP010000002.1"/>
</dbReference>
<dbReference type="AlphaFoldDB" id="A0A101T6W5"/>
<keyword evidence="11 18" id="KW-0808">Transferase</keyword>
<dbReference type="Proteomes" id="UP000052982">
    <property type="component" value="Unassembled WGS sequence"/>
</dbReference>
<evidence type="ECO:0000256" key="10">
    <source>
        <dbReference type="ARBA" id="ARBA00022573"/>
    </source>
</evidence>
<comment type="similarity">
    <text evidence="7">Belongs to the CobU/CobP family.</text>
</comment>
<dbReference type="GO" id="GO:0008820">
    <property type="term" value="F:cobinamide phosphate guanylyltransferase activity"/>
    <property type="evidence" value="ECO:0007669"/>
    <property type="project" value="UniProtKB-EC"/>
</dbReference>
<dbReference type="GO" id="GO:0005524">
    <property type="term" value="F:ATP binding"/>
    <property type="evidence" value="ECO:0007669"/>
    <property type="project" value="UniProtKB-KW"/>
</dbReference>
<comment type="caution">
    <text evidence="18">The sequence shown here is derived from an EMBL/GenBank/DDBJ whole genome shotgun (WGS) entry which is preliminary data.</text>
</comment>
<dbReference type="PANTHER" id="PTHR34848:SF1">
    <property type="entry name" value="BIFUNCTIONAL ADENOSYLCOBALAMIN BIOSYNTHESIS PROTEIN COBU"/>
    <property type="match status" value="1"/>
</dbReference>
<evidence type="ECO:0000256" key="2">
    <source>
        <dbReference type="ARBA" id="ARBA00000711"/>
    </source>
</evidence>
<evidence type="ECO:0000256" key="11">
    <source>
        <dbReference type="ARBA" id="ARBA00022679"/>
    </source>
</evidence>
<name>A0A101T6W5_9ACTN</name>
<dbReference type="InterPro" id="IPR027417">
    <property type="entry name" value="P-loop_NTPase"/>
</dbReference>
<proteinExistence type="inferred from homology"/>
<dbReference type="InterPro" id="IPR036866">
    <property type="entry name" value="RibonucZ/Hydroxyglut_hydro"/>
</dbReference>
<evidence type="ECO:0000256" key="14">
    <source>
        <dbReference type="ARBA" id="ARBA00022840"/>
    </source>
</evidence>
<dbReference type="SUPFAM" id="SSF56281">
    <property type="entry name" value="Metallo-hydrolase/oxidoreductase"/>
    <property type="match status" value="1"/>
</dbReference>
<gene>
    <name evidence="18" type="ORF">AQJ64_06625</name>
</gene>
<dbReference type="FunFam" id="3.40.50.300:FF:001458">
    <property type="entry name" value="Bifunctional cobinamide kinase/cobinamide phosphate guanylyltransferase"/>
    <property type="match status" value="1"/>
</dbReference>
<evidence type="ECO:0000256" key="1">
    <source>
        <dbReference type="ARBA" id="ARBA00000312"/>
    </source>
</evidence>
<dbReference type="SUPFAM" id="SSF52540">
    <property type="entry name" value="P-loop containing nucleoside triphosphate hydrolases"/>
    <property type="match status" value="1"/>
</dbReference>
<evidence type="ECO:0000313" key="18">
    <source>
        <dbReference type="EMBL" id="KUN86962.1"/>
    </source>
</evidence>
<comment type="catalytic activity">
    <reaction evidence="2">
        <text>adenosylcob(III)inamide phosphate + GTP + H(+) = adenosylcob(III)inamide-GDP + diphosphate</text>
        <dbReference type="Rhea" id="RHEA:22712"/>
        <dbReference type="ChEBI" id="CHEBI:15378"/>
        <dbReference type="ChEBI" id="CHEBI:33019"/>
        <dbReference type="ChEBI" id="CHEBI:37565"/>
        <dbReference type="ChEBI" id="CHEBI:58502"/>
        <dbReference type="ChEBI" id="CHEBI:60487"/>
        <dbReference type="EC" id="2.7.7.62"/>
    </reaction>
</comment>
<evidence type="ECO:0000256" key="8">
    <source>
        <dbReference type="ARBA" id="ARBA00012016"/>
    </source>
</evidence>
<evidence type="ECO:0000256" key="12">
    <source>
        <dbReference type="ARBA" id="ARBA00022741"/>
    </source>
</evidence>
<keyword evidence="19" id="KW-1185">Reference proteome</keyword>
<comment type="catalytic activity">
    <reaction evidence="1">
        <text>adenosylcob(III)inamide + ATP = adenosylcob(III)inamide phosphate + ADP + H(+)</text>
        <dbReference type="Rhea" id="RHEA:15769"/>
        <dbReference type="ChEBI" id="CHEBI:2480"/>
        <dbReference type="ChEBI" id="CHEBI:15378"/>
        <dbReference type="ChEBI" id="CHEBI:30616"/>
        <dbReference type="ChEBI" id="CHEBI:58502"/>
        <dbReference type="ChEBI" id="CHEBI:456216"/>
        <dbReference type="EC" id="2.7.1.156"/>
    </reaction>
</comment>
<evidence type="ECO:0000256" key="5">
    <source>
        <dbReference type="ARBA" id="ARBA00004692"/>
    </source>
</evidence>
<comment type="catalytic activity">
    <reaction evidence="3">
        <text>adenosylcob(III)inamide + GTP = adenosylcob(III)inamide phosphate + GDP + H(+)</text>
        <dbReference type="Rhea" id="RHEA:15765"/>
        <dbReference type="ChEBI" id="CHEBI:2480"/>
        <dbReference type="ChEBI" id="CHEBI:15378"/>
        <dbReference type="ChEBI" id="CHEBI:37565"/>
        <dbReference type="ChEBI" id="CHEBI:58189"/>
        <dbReference type="ChEBI" id="CHEBI:58502"/>
        <dbReference type="EC" id="2.7.1.156"/>
    </reaction>
</comment>
<organism evidence="18 19">
    <name type="scientific">Streptomyces griseoruber</name>
    <dbReference type="NCBI Taxonomy" id="1943"/>
    <lineage>
        <taxon>Bacteria</taxon>
        <taxon>Bacillati</taxon>
        <taxon>Actinomycetota</taxon>
        <taxon>Actinomycetes</taxon>
        <taxon>Kitasatosporales</taxon>
        <taxon>Streptomycetaceae</taxon>
        <taxon>Streptomyces</taxon>
    </lineage>
</organism>
<dbReference type="EMBL" id="LMWW01000008">
    <property type="protein sequence ID" value="KUN86962.1"/>
    <property type="molecule type" value="Genomic_DNA"/>
</dbReference>
<comment type="pathway">
    <text evidence="6">Cofactor biosynthesis; adenosylcobalamin biosynthesis; adenosylcobalamin from cob(II)yrinate a,c-diamide: step 5/7.</text>
</comment>
<evidence type="ECO:0000256" key="13">
    <source>
        <dbReference type="ARBA" id="ARBA00022777"/>
    </source>
</evidence>
<accession>A0A101T6W5</accession>
<sequence>MEVTLLGTGAPAGLPRPDCPCAACATSLGPHARAATALLVDGALLLDLTPGAAFAAARVGHSLGGVRQVLLSHPHDGPPVEVPAGLPQPGRVPDGRELALLTGHRVRAVAMDAPGTGYALTGPDGQRLLYLPPGGAPAGLEEGAEPAERYDLVLADLVGRPDALAKLRAVGAVGPTTDVIAVHLDHDVPPGAELTRRLAAAGARAVPDGTTLVAGVYEDVPDVPRRTLVLGGARSGKSVEAERRLESFPDVLYVATGGTRGGDTEWAARVATHRERRPGSWRTAETCDLVPLLTEEGAPVLIDCLSLWLTDAMDSVGAWDDAVWADGGERALRGRVAELAGAVRGARRTVVLVSNEVGSGIVPATASGRRYRDELGRLNAAVAAECEEVVLVVAGQAVVLRG</sequence>
<dbReference type="InterPro" id="IPR003203">
    <property type="entry name" value="CobU/CobP"/>
</dbReference>
<keyword evidence="15" id="KW-0342">GTP-binding</keyword>
<reference evidence="18 19" key="1">
    <citation type="submission" date="2015-10" db="EMBL/GenBank/DDBJ databases">
        <title>Draft genome sequence of Streptomyces griseoruber DSM 40281, type strain for the species Streptomyces griseoruber.</title>
        <authorList>
            <person name="Ruckert C."/>
            <person name="Winkler A."/>
            <person name="Kalinowski J."/>
            <person name="Kampfer P."/>
            <person name="Glaeser S."/>
        </authorList>
    </citation>
    <scope>NUCLEOTIDE SEQUENCE [LARGE SCALE GENOMIC DNA]</scope>
    <source>
        <strain evidence="18 19">DSM 40281</strain>
    </source>
</reference>
<protein>
    <recommendedName>
        <fullName evidence="16">Adenosylcobinamide kinase</fullName>
        <ecNumber evidence="8">2.7.1.156</ecNumber>
        <ecNumber evidence="9">2.7.7.62</ecNumber>
    </recommendedName>
    <alternativeName>
        <fullName evidence="17">Adenosylcobinamide-phosphate guanylyltransferase</fullName>
    </alternativeName>
</protein>
<dbReference type="GO" id="GO:0005525">
    <property type="term" value="F:GTP binding"/>
    <property type="evidence" value="ECO:0007669"/>
    <property type="project" value="UniProtKB-KW"/>
</dbReference>
<comment type="function">
    <text evidence="4">Catalyzes ATP-dependent phosphorylation of adenosylcobinamide and addition of GMP to adenosylcobinamide phosphate.</text>
</comment>
<evidence type="ECO:0000256" key="15">
    <source>
        <dbReference type="ARBA" id="ARBA00023134"/>
    </source>
</evidence>
<evidence type="ECO:0000313" key="19">
    <source>
        <dbReference type="Proteomes" id="UP000052982"/>
    </source>
</evidence>
<keyword evidence="13 18" id="KW-0418">Kinase</keyword>
<evidence type="ECO:0000256" key="7">
    <source>
        <dbReference type="ARBA" id="ARBA00007490"/>
    </source>
</evidence>
<dbReference type="GO" id="GO:0043752">
    <property type="term" value="F:adenosylcobinamide kinase activity"/>
    <property type="evidence" value="ECO:0007669"/>
    <property type="project" value="UniProtKB-EC"/>
</dbReference>
<evidence type="ECO:0000256" key="17">
    <source>
        <dbReference type="ARBA" id="ARBA00030571"/>
    </source>
</evidence>
<evidence type="ECO:0000256" key="4">
    <source>
        <dbReference type="ARBA" id="ARBA00003889"/>
    </source>
</evidence>
<comment type="pathway">
    <text evidence="5">Cofactor biosynthesis; adenosylcobalamin biosynthesis; adenosylcobalamin from cob(II)yrinate a,c-diamide: step 6/7.</text>
</comment>
<dbReference type="UniPathway" id="UPA00148">
    <property type="reaction ID" value="UER00236"/>
</dbReference>
<dbReference type="GO" id="GO:0009236">
    <property type="term" value="P:cobalamin biosynthetic process"/>
    <property type="evidence" value="ECO:0007669"/>
    <property type="project" value="UniProtKB-UniPathway"/>
</dbReference>
<evidence type="ECO:0000256" key="9">
    <source>
        <dbReference type="ARBA" id="ARBA00012523"/>
    </source>
</evidence>